<dbReference type="Proteomes" id="UP001521150">
    <property type="component" value="Unassembled WGS sequence"/>
</dbReference>
<evidence type="ECO:0000256" key="3">
    <source>
        <dbReference type="ARBA" id="ARBA00022825"/>
    </source>
</evidence>
<evidence type="ECO:0000256" key="4">
    <source>
        <dbReference type="PROSITE-ProRule" id="PRU01240"/>
    </source>
</evidence>
<reference evidence="6 7" key="1">
    <citation type="submission" date="2021-12" db="EMBL/GenBank/DDBJ databases">
        <title>Genome sequence of Kibdelosporangium philippinense ATCC 49844.</title>
        <authorList>
            <person name="Fedorov E.A."/>
            <person name="Omeragic M."/>
            <person name="Shalygina K.F."/>
            <person name="Maclea K.S."/>
        </authorList>
    </citation>
    <scope>NUCLEOTIDE SEQUENCE [LARGE SCALE GENOMIC DNA]</scope>
    <source>
        <strain evidence="6 7">ATCC 49844</strain>
    </source>
</reference>
<evidence type="ECO:0000313" key="6">
    <source>
        <dbReference type="EMBL" id="MCE7010933.1"/>
    </source>
</evidence>
<keyword evidence="7" id="KW-1185">Reference proteome</keyword>
<dbReference type="InterPro" id="IPR000209">
    <property type="entry name" value="Peptidase_S8/S53_dom"/>
</dbReference>
<name>A0ABS8ZUM0_9PSEU</name>
<evidence type="ECO:0000256" key="1">
    <source>
        <dbReference type="ARBA" id="ARBA00022670"/>
    </source>
</evidence>
<evidence type="ECO:0000259" key="5">
    <source>
        <dbReference type="Pfam" id="PF00082"/>
    </source>
</evidence>
<organism evidence="6 7">
    <name type="scientific">Kibdelosporangium philippinense</name>
    <dbReference type="NCBI Taxonomy" id="211113"/>
    <lineage>
        <taxon>Bacteria</taxon>
        <taxon>Bacillati</taxon>
        <taxon>Actinomycetota</taxon>
        <taxon>Actinomycetes</taxon>
        <taxon>Pseudonocardiales</taxon>
        <taxon>Pseudonocardiaceae</taxon>
        <taxon>Kibdelosporangium</taxon>
    </lineage>
</organism>
<feature type="domain" description="Peptidase S8/S53" evidence="5">
    <location>
        <begin position="2"/>
        <end position="153"/>
    </location>
</feature>
<dbReference type="EMBL" id="JAJVCN010000004">
    <property type="protein sequence ID" value="MCE7010933.1"/>
    <property type="molecule type" value="Genomic_DNA"/>
</dbReference>
<protein>
    <submittedName>
        <fullName evidence="6">S8 family serine peptidase</fullName>
    </submittedName>
</protein>
<dbReference type="InterPro" id="IPR023828">
    <property type="entry name" value="Peptidase_S8_Ser-AS"/>
</dbReference>
<keyword evidence="1" id="KW-0645">Protease</keyword>
<dbReference type="PANTHER" id="PTHR14218">
    <property type="entry name" value="PROTEASE S8 TRIPEPTIDYL PEPTIDASE I CLN2"/>
    <property type="match status" value="1"/>
</dbReference>
<keyword evidence="3" id="KW-0720">Serine protease</keyword>
<comment type="caution">
    <text evidence="6">The sequence shown here is derived from an EMBL/GenBank/DDBJ whole genome shotgun (WGS) entry which is preliminary data.</text>
</comment>
<comment type="caution">
    <text evidence="4">Lacks conserved residue(s) required for the propagation of feature annotation.</text>
</comment>
<keyword evidence="2" id="KW-0378">Hydrolase</keyword>
<dbReference type="PROSITE" id="PS51892">
    <property type="entry name" value="SUBTILASE"/>
    <property type="match status" value="1"/>
</dbReference>
<evidence type="ECO:0000313" key="7">
    <source>
        <dbReference type="Proteomes" id="UP001521150"/>
    </source>
</evidence>
<dbReference type="SUPFAM" id="SSF52743">
    <property type="entry name" value="Subtilisin-like"/>
    <property type="match status" value="1"/>
</dbReference>
<dbReference type="InterPro" id="IPR050819">
    <property type="entry name" value="Tripeptidyl-peptidase_I"/>
</dbReference>
<dbReference type="PANTHER" id="PTHR14218:SF15">
    <property type="entry name" value="TRIPEPTIDYL-PEPTIDASE 1"/>
    <property type="match status" value="1"/>
</dbReference>
<dbReference type="PROSITE" id="PS00138">
    <property type="entry name" value="SUBTILASE_SER"/>
    <property type="match status" value="1"/>
</dbReference>
<accession>A0ABS8ZUM0</accession>
<sequence>MAQTVDTAVRLGAKVVSNSYGARENGLALSYARSYDRTDATIVAASGDSGFTAASYPAVFGSVVAVGGTTLFKDEFSPRGWTEITWQLSGSGCSAYVTKPKWQKDKSCGKRVTADISAAADNIAIYFAEAGGWLTTAGTSASSPFIAGLYGRVGAKPAPGALYQQASALFDITVGANDRDGSGTKCGGDYLCNAQPGYDAPTGLGTPNGLAAFK</sequence>
<evidence type="ECO:0000256" key="2">
    <source>
        <dbReference type="ARBA" id="ARBA00022801"/>
    </source>
</evidence>
<proteinExistence type="inferred from homology"/>
<comment type="similarity">
    <text evidence="4">Belongs to the peptidase S8 family.</text>
</comment>
<dbReference type="InterPro" id="IPR036852">
    <property type="entry name" value="Peptidase_S8/S53_dom_sf"/>
</dbReference>
<dbReference type="Gene3D" id="3.40.50.200">
    <property type="entry name" value="Peptidase S8/S53 domain"/>
    <property type="match status" value="1"/>
</dbReference>
<dbReference type="Pfam" id="PF00082">
    <property type="entry name" value="Peptidase_S8"/>
    <property type="match status" value="1"/>
</dbReference>
<gene>
    <name evidence="6" type="ORF">LWC34_50240</name>
</gene>